<dbReference type="InterPro" id="IPR050566">
    <property type="entry name" value="Deoxyribonucleoside_kinase"/>
</dbReference>
<comment type="caution">
    <text evidence="2">The sequence shown here is derived from an EMBL/GenBank/DDBJ whole genome shotgun (WGS) entry which is preliminary data.</text>
</comment>
<sequence>MIYVFRYVMTFTRLTSLLPKFKIKQVVKILTYGDMSGAWQQWCNYASTSSSHNRRFTLQVAELFEQALVHKRLTRISLPMSCFTSLENGPSAKFTVCVEGNIGSGKSTLLKHFSQCGDVEVLEEPVDKWRNVRGCNLLDPSRWAHTFQAYVQMTMLEHHLQSTSLPVKLIERSVYSGRYCFVENLFRSGKLLDAEFSVYCEWFRMITQHVNLGVDLIVYMRTDPCKLHDRIRKRSRSEEQTIPIQYLEDLHRLHEEWLIEKKYPLPCPVLVLDANDSLPVMYKKFEEHTSDILCKKLVEGSVMGASVITQPSSPVKAVV</sequence>
<dbReference type="SUPFAM" id="SSF52540">
    <property type="entry name" value="P-loop containing nucleoside triphosphate hydrolases"/>
    <property type="match status" value="1"/>
</dbReference>
<evidence type="ECO:0000313" key="3">
    <source>
        <dbReference type="Proteomes" id="UP000747542"/>
    </source>
</evidence>
<dbReference type="GO" id="GO:0019136">
    <property type="term" value="F:deoxynucleoside kinase activity"/>
    <property type="evidence" value="ECO:0007669"/>
    <property type="project" value="TreeGrafter"/>
</dbReference>
<keyword evidence="2" id="KW-0808">Transferase</keyword>
<dbReference type="GO" id="GO:0005739">
    <property type="term" value="C:mitochondrion"/>
    <property type="evidence" value="ECO:0007669"/>
    <property type="project" value="TreeGrafter"/>
</dbReference>
<gene>
    <name evidence="2" type="primary">Tk2-L2</name>
    <name evidence="2" type="ORF">Hamer_G013037</name>
</gene>
<feature type="domain" description="Deoxynucleoside kinase" evidence="1">
    <location>
        <begin position="96"/>
        <end position="291"/>
    </location>
</feature>
<dbReference type="Gene3D" id="3.40.50.300">
    <property type="entry name" value="P-loop containing nucleotide triphosphate hydrolases"/>
    <property type="match status" value="1"/>
</dbReference>
<dbReference type="FunFam" id="3.40.50.300:FF:001571">
    <property type="entry name" value="Deoxynucleoside kinase"/>
    <property type="match status" value="1"/>
</dbReference>
<reference evidence="2" key="1">
    <citation type="journal article" date="2021" name="Sci. Adv.">
        <title>The American lobster genome reveals insights on longevity, neural, and immune adaptations.</title>
        <authorList>
            <person name="Polinski J.M."/>
            <person name="Zimin A.V."/>
            <person name="Clark K.F."/>
            <person name="Kohn A.B."/>
            <person name="Sadowski N."/>
            <person name="Timp W."/>
            <person name="Ptitsyn A."/>
            <person name="Khanna P."/>
            <person name="Romanova D.Y."/>
            <person name="Williams P."/>
            <person name="Greenwood S.J."/>
            <person name="Moroz L.L."/>
            <person name="Walt D.R."/>
            <person name="Bodnar A.G."/>
        </authorList>
    </citation>
    <scope>NUCLEOTIDE SEQUENCE</scope>
    <source>
        <strain evidence="2">GMGI-L3</strain>
    </source>
</reference>
<dbReference type="Pfam" id="PF01712">
    <property type="entry name" value="dNK"/>
    <property type="match status" value="1"/>
</dbReference>
<dbReference type="CDD" id="cd01673">
    <property type="entry name" value="dNK"/>
    <property type="match status" value="1"/>
</dbReference>
<keyword evidence="2" id="KW-0418">Kinase</keyword>
<dbReference type="PANTHER" id="PTHR10513">
    <property type="entry name" value="DEOXYNUCLEOSIDE KINASE"/>
    <property type="match status" value="1"/>
</dbReference>
<dbReference type="PANTHER" id="PTHR10513:SF24">
    <property type="entry name" value="THYMIDINE KINASE 2, MITOCHONDRIAL"/>
    <property type="match status" value="1"/>
</dbReference>
<proteinExistence type="predicted"/>
<organism evidence="2 3">
    <name type="scientific">Homarus americanus</name>
    <name type="common">American lobster</name>
    <dbReference type="NCBI Taxonomy" id="6706"/>
    <lineage>
        <taxon>Eukaryota</taxon>
        <taxon>Metazoa</taxon>
        <taxon>Ecdysozoa</taxon>
        <taxon>Arthropoda</taxon>
        <taxon>Crustacea</taxon>
        <taxon>Multicrustacea</taxon>
        <taxon>Malacostraca</taxon>
        <taxon>Eumalacostraca</taxon>
        <taxon>Eucarida</taxon>
        <taxon>Decapoda</taxon>
        <taxon>Pleocyemata</taxon>
        <taxon>Astacidea</taxon>
        <taxon>Nephropoidea</taxon>
        <taxon>Nephropidae</taxon>
        <taxon>Homarus</taxon>
    </lineage>
</organism>
<name>A0A8J5K0Y0_HOMAM</name>
<dbReference type="InterPro" id="IPR031314">
    <property type="entry name" value="DNK_dom"/>
</dbReference>
<accession>A0A8J5K0Y0</accession>
<dbReference type="EMBL" id="JAHLQT010021643">
    <property type="protein sequence ID" value="KAG7167562.1"/>
    <property type="molecule type" value="Genomic_DNA"/>
</dbReference>
<evidence type="ECO:0000313" key="2">
    <source>
        <dbReference type="EMBL" id="KAG7167562.1"/>
    </source>
</evidence>
<keyword evidence="3" id="KW-1185">Reference proteome</keyword>
<protein>
    <submittedName>
        <fullName evidence="2">Thymidine kinase 2-like 2</fullName>
    </submittedName>
</protein>
<dbReference type="AlphaFoldDB" id="A0A8J5K0Y0"/>
<evidence type="ECO:0000259" key="1">
    <source>
        <dbReference type="Pfam" id="PF01712"/>
    </source>
</evidence>
<dbReference type="InterPro" id="IPR027417">
    <property type="entry name" value="P-loop_NTPase"/>
</dbReference>
<dbReference type="Proteomes" id="UP000747542">
    <property type="component" value="Unassembled WGS sequence"/>
</dbReference>